<dbReference type="InterPro" id="IPR003439">
    <property type="entry name" value="ABC_transporter-like_ATP-bd"/>
</dbReference>
<keyword evidence="3" id="KW-0547">Nucleotide-binding</keyword>
<evidence type="ECO:0000259" key="8">
    <source>
        <dbReference type="PROSITE" id="PS50893"/>
    </source>
</evidence>
<dbReference type="NCBIfam" id="TIGR01189">
    <property type="entry name" value="ccmA"/>
    <property type="match status" value="1"/>
</dbReference>
<evidence type="ECO:0000256" key="6">
    <source>
        <dbReference type="ARBA" id="ARBA00022967"/>
    </source>
</evidence>
<keyword evidence="6" id="KW-1278">Translocase</keyword>
<reference evidence="9 10" key="1">
    <citation type="submission" date="2020-04" db="EMBL/GenBank/DDBJ databases">
        <title>Ramlibacter sp. G-1-2-2 isolated from soil.</title>
        <authorList>
            <person name="Dahal R.H."/>
        </authorList>
    </citation>
    <scope>NUCLEOTIDE SEQUENCE [LARGE SCALE GENOMIC DNA]</scope>
    <source>
        <strain evidence="9 10">G-1-2-2</strain>
    </source>
</reference>
<dbReference type="PANTHER" id="PTHR43499:SF1">
    <property type="entry name" value="ABC TRANSPORTER I FAMILY MEMBER 1"/>
    <property type="match status" value="1"/>
</dbReference>
<dbReference type="PROSITE" id="PS00211">
    <property type="entry name" value="ABC_TRANSPORTER_1"/>
    <property type="match status" value="1"/>
</dbReference>
<dbReference type="SMART" id="SM00382">
    <property type="entry name" value="AAA"/>
    <property type="match status" value="1"/>
</dbReference>
<organism evidence="9 10">
    <name type="scientific">Ramlibacter agri</name>
    <dbReference type="NCBI Taxonomy" id="2728837"/>
    <lineage>
        <taxon>Bacteria</taxon>
        <taxon>Pseudomonadati</taxon>
        <taxon>Pseudomonadota</taxon>
        <taxon>Betaproteobacteria</taxon>
        <taxon>Burkholderiales</taxon>
        <taxon>Comamonadaceae</taxon>
        <taxon>Ramlibacter</taxon>
    </lineage>
</organism>
<evidence type="ECO:0000313" key="10">
    <source>
        <dbReference type="Proteomes" id="UP000541185"/>
    </source>
</evidence>
<evidence type="ECO:0000256" key="4">
    <source>
        <dbReference type="ARBA" id="ARBA00022748"/>
    </source>
</evidence>
<evidence type="ECO:0000256" key="7">
    <source>
        <dbReference type="ARBA" id="ARBA00023136"/>
    </source>
</evidence>
<sequence length="218" mass="22685">MRGPAEANAPVPAAGQGLAACGLSLHRGGRQLLAGLDLALGPGELLQVCGANGSGKTSLLRVLAGLLAPAAGTLSWQLLPVRGGDARYQRCIGYLGHADGLSADLDAFENLAYAQRLAGARPDRAEALRALRDFGVDEAGGTPLRRLSQGQRRRIALARLVLLARPLWLLDEPLAALDAAATACFTSQLATHLRAGGLAVVATHQLLDLRSRVLQLEG</sequence>
<dbReference type="InterPro" id="IPR003593">
    <property type="entry name" value="AAA+_ATPase"/>
</dbReference>
<dbReference type="PROSITE" id="PS50893">
    <property type="entry name" value="ABC_TRANSPORTER_2"/>
    <property type="match status" value="1"/>
</dbReference>
<comment type="caution">
    <text evidence="9">The sequence shown here is derived from an EMBL/GenBank/DDBJ whole genome shotgun (WGS) entry which is preliminary data.</text>
</comment>
<dbReference type="PANTHER" id="PTHR43499">
    <property type="entry name" value="ABC TRANSPORTER I FAMILY MEMBER 1"/>
    <property type="match status" value="1"/>
</dbReference>
<dbReference type="InterPro" id="IPR005895">
    <property type="entry name" value="ABC_transptr_haem_export_CcmA"/>
</dbReference>
<keyword evidence="7" id="KW-0472">Membrane</keyword>
<keyword evidence="5" id="KW-0067">ATP-binding</keyword>
<dbReference type="NCBIfam" id="NF010061">
    <property type="entry name" value="PRK13538.1"/>
    <property type="match status" value="1"/>
</dbReference>
<protein>
    <submittedName>
        <fullName evidence="9">Cytochrome c biogenesis heme-transporting ATPase CcmA</fullName>
    </submittedName>
</protein>
<keyword evidence="4" id="KW-0201">Cytochrome c-type biogenesis</keyword>
<dbReference type="SUPFAM" id="SSF52540">
    <property type="entry name" value="P-loop containing nucleoside triphosphate hydrolases"/>
    <property type="match status" value="1"/>
</dbReference>
<evidence type="ECO:0000256" key="2">
    <source>
        <dbReference type="ARBA" id="ARBA00022475"/>
    </source>
</evidence>
<keyword evidence="1" id="KW-0813">Transport</keyword>
<dbReference type="EMBL" id="JABBFX010000001">
    <property type="protein sequence ID" value="NML45693.1"/>
    <property type="molecule type" value="Genomic_DNA"/>
</dbReference>
<dbReference type="InterPro" id="IPR027417">
    <property type="entry name" value="P-loop_NTPase"/>
</dbReference>
<keyword evidence="10" id="KW-1185">Reference proteome</keyword>
<dbReference type="GO" id="GO:0005524">
    <property type="term" value="F:ATP binding"/>
    <property type="evidence" value="ECO:0007669"/>
    <property type="project" value="UniProtKB-KW"/>
</dbReference>
<evidence type="ECO:0000256" key="1">
    <source>
        <dbReference type="ARBA" id="ARBA00022448"/>
    </source>
</evidence>
<dbReference type="GO" id="GO:0016887">
    <property type="term" value="F:ATP hydrolysis activity"/>
    <property type="evidence" value="ECO:0007669"/>
    <property type="project" value="InterPro"/>
</dbReference>
<dbReference type="AlphaFoldDB" id="A0A848HB43"/>
<name>A0A848HB43_9BURK</name>
<dbReference type="Pfam" id="PF00005">
    <property type="entry name" value="ABC_tran"/>
    <property type="match status" value="1"/>
</dbReference>
<dbReference type="Proteomes" id="UP000541185">
    <property type="component" value="Unassembled WGS sequence"/>
</dbReference>
<gene>
    <name evidence="9" type="primary">ccmA</name>
    <name evidence="9" type="ORF">HHL11_18235</name>
</gene>
<proteinExistence type="predicted"/>
<evidence type="ECO:0000256" key="5">
    <source>
        <dbReference type="ARBA" id="ARBA00022840"/>
    </source>
</evidence>
<feature type="domain" description="ABC transporter" evidence="8">
    <location>
        <begin position="18"/>
        <end position="218"/>
    </location>
</feature>
<dbReference type="InterPro" id="IPR017871">
    <property type="entry name" value="ABC_transporter-like_CS"/>
</dbReference>
<evidence type="ECO:0000313" key="9">
    <source>
        <dbReference type="EMBL" id="NML45693.1"/>
    </source>
</evidence>
<evidence type="ECO:0000256" key="3">
    <source>
        <dbReference type="ARBA" id="ARBA00022741"/>
    </source>
</evidence>
<dbReference type="GO" id="GO:0017004">
    <property type="term" value="P:cytochrome complex assembly"/>
    <property type="evidence" value="ECO:0007669"/>
    <property type="project" value="UniProtKB-KW"/>
</dbReference>
<dbReference type="PROSITE" id="PS51257">
    <property type="entry name" value="PROKAR_LIPOPROTEIN"/>
    <property type="match status" value="1"/>
</dbReference>
<dbReference type="GO" id="GO:0022857">
    <property type="term" value="F:transmembrane transporter activity"/>
    <property type="evidence" value="ECO:0007669"/>
    <property type="project" value="InterPro"/>
</dbReference>
<dbReference type="Gene3D" id="3.40.50.300">
    <property type="entry name" value="P-loop containing nucleotide triphosphate hydrolases"/>
    <property type="match status" value="1"/>
</dbReference>
<dbReference type="RefSeq" id="WP_169419767.1">
    <property type="nucleotide sequence ID" value="NZ_JABBFX010000001.1"/>
</dbReference>
<keyword evidence="2" id="KW-1003">Cell membrane</keyword>
<accession>A0A848HB43</accession>